<dbReference type="eggNOG" id="COG0719">
    <property type="taxonomic scope" value="Bacteria"/>
</dbReference>
<reference evidence="3 4" key="1">
    <citation type="journal article" date="2013" name="ISME J.">
        <title>Metabolic model for the filamentous 'Candidatus Microthrix parvicella' based on genomic and metagenomic analyses.</title>
        <authorList>
            <person name="Jon McIlroy S."/>
            <person name="Kristiansen R."/>
            <person name="Albertsen M."/>
            <person name="Michael Karst S."/>
            <person name="Rossetti S."/>
            <person name="Lund Nielsen J."/>
            <person name="Tandoi V."/>
            <person name="James Seviour R."/>
            <person name="Nielsen P.H."/>
        </authorList>
    </citation>
    <scope>NUCLEOTIDE SEQUENCE [LARGE SCALE GENOMIC DNA]</scope>
    <source>
        <strain evidence="3 4">RN1</strain>
    </source>
</reference>
<dbReference type="PANTHER" id="PTHR43575:SF1">
    <property type="entry name" value="PROTEIN ABCI7, CHLOROPLASTIC"/>
    <property type="match status" value="1"/>
</dbReference>
<dbReference type="SUPFAM" id="SSF101960">
    <property type="entry name" value="Stabilizer of iron transporter SufD"/>
    <property type="match status" value="1"/>
</dbReference>
<comment type="similarity">
    <text evidence="1">Belongs to the iron-sulfur cluster assembly SufBD family.</text>
</comment>
<dbReference type="InterPro" id="IPR000825">
    <property type="entry name" value="SUF_FeS_clus_asmbl_SufBD_core"/>
</dbReference>
<dbReference type="InterPro" id="IPR011542">
    <property type="entry name" value="SUF_FeS_clus_asmbl_SufD"/>
</dbReference>
<dbReference type="Pfam" id="PF01458">
    <property type="entry name" value="SUFBD_core"/>
    <property type="match status" value="1"/>
</dbReference>
<dbReference type="RefSeq" id="WP_012224416.1">
    <property type="nucleotide sequence ID" value="NZ_HG422565.1"/>
</dbReference>
<accession>R4YWW6</accession>
<protein>
    <submittedName>
        <fullName evidence="3">Putative FeS assembly protein SufD</fullName>
    </submittedName>
</protein>
<evidence type="ECO:0000256" key="1">
    <source>
        <dbReference type="ARBA" id="ARBA00043967"/>
    </source>
</evidence>
<proteinExistence type="inferred from homology"/>
<dbReference type="PANTHER" id="PTHR43575">
    <property type="entry name" value="PROTEIN ABCI7, CHLOROPLASTIC"/>
    <property type="match status" value="1"/>
</dbReference>
<evidence type="ECO:0000313" key="3">
    <source>
        <dbReference type="EMBL" id="CCM62749.1"/>
    </source>
</evidence>
<gene>
    <name evidence="3" type="ORF">BN381_130307</name>
</gene>
<dbReference type="STRING" id="1229780.BN381_130307"/>
<comment type="caution">
    <text evidence="3">The sequence shown here is derived from an EMBL/GenBank/DDBJ whole genome shotgun (WGS) entry which is preliminary data.</text>
</comment>
<feature type="domain" description="SUF system FeS cluster assembly SufBD core" evidence="2">
    <location>
        <begin position="179"/>
        <end position="404"/>
    </location>
</feature>
<dbReference type="InterPro" id="IPR037284">
    <property type="entry name" value="SUF_FeS_clus_asmbl_SufBD_sf"/>
</dbReference>
<dbReference type="NCBIfam" id="TIGR01981">
    <property type="entry name" value="sufD"/>
    <property type="match status" value="1"/>
</dbReference>
<name>R4YWW6_9ACTN</name>
<dbReference type="HOGENOM" id="CLU_026231_5_2_11"/>
<dbReference type="InterPro" id="IPR055346">
    <property type="entry name" value="Fe-S_cluster_assembly_SufBD"/>
</dbReference>
<dbReference type="AlphaFoldDB" id="R4YWW6"/>
<evidence type="ECO:0000313" key="4">
    <source>
        <dbReference type="Proteomes" id="UP000018291"/>
    </source>
</evidence>
<sequence length="449" mass="48206">MAVTNTAFEVAPLERLVHPLPTESANGTAARRSEAFAWIAEHGMPTRHDEPWHYSPHNELGTAMGNAAPAQARSVDPSTIESLAGQHGGPRLVFVNGFYSADLSDPATSSEVWCGPGGQVPSEQHSLVETAEAREFTDGFHALNRADGGEAAVVIAAPGSTTDAPIHIVHLTAPGDTLEVAHPRTVIVIGQNASAAIIESFVGLDGAALRNTDTTISLGADATLTHHRVQTEAGEAIHIGHTDVIQAANSTLMSTSVMFGARIARNAFRVEFTGEHATANLSGIQVLNEGQRHDTMITADHRASSCYSDQEFKSVIEERSRSSFSGHIIVRPGVVDTDAHQTNRNLLLSPNGQADTRPWLEIFADDVRCTHGATVGRLDDEALFYLRSRGIEADLARSMLIDAFIREVIDTVKPKSLRDHLKAIVAAKHAEVSIGHDDLHREAKRLDAS</sequence>
<dbReference type="OrthoDB" id="9803529at2"/>
<dbReference type="EMBL" id="CANL01000005">
    <property type="protein sequence ID" value="CCM62749.1"/>
    <property type="molecule type" value="Genomic_DNA"/>
</dbReference>
<dbReference type="GO" id="GO:0016226">
    <property type="term" value="P:iron-sulfur cluster assembly"/>
    <property type="evidence" value="ECO:0007669"/>
    <property type="project" value="InterPro"/>
</dbReference>
<dbReference type="Proteomes" id="UP000018291">
    <property type="component" value="Unassembled WGS sequence"/>
</dbReference>
<keyword evidence="4" id="KW-1185">Reference proteome</keyword>
<evidence type="ECO:0000259" key="2">
    <source>
        <dbReference type="Pfam" id="PF01458"/>
    </source>
</evidence>
<organism evidence="3 4">
    <name type="scientific">Candidatus Neomicrothrix parvicella RN1</name>
    <dbReference type="NCBI Taxonomy" id="1229780"/>
    <lineage>
        <taxon>Bacteria</taxon>
        <taxon>Bacillati</taxon>
        <taxon>Actinomycetota</taxon>
        <taxon>Acidimicrobiia</taxon>
        <taxon>Acidimicrobiales</taxon>
        <taxon>Microthrixaceae</taxon>
        <taxon>Candidatus Neomicrothrix</taxon>
    </lineage>
</organism>